<name>A0A199UPU5_ANACO</name>
<dbReference type="PROSITE" id="PS51257">
    <property type="entry name" value="PROKAR_LIPOPROTEIN"/>
    <property type="match status" value="1"/>
</dbReference>
<dbReference type="EMBL" id="LSRQ01005923">
    <property type="protein sequence ID" value="OAY66774.1"/>
    <property type="molecule type" value="Genomic_DNA"/>
</dbReference>
<evidence type="ECO:0000313" key="3">
    <source>
        <dbReference type="Proteomes" id="UP000092600"/>
    </source>
</evidence>
<keyword evidence="1" id="KW-0812">Transmembrane</keyword>
<evidence type="ECO:0000313" key="2">
    <source>
        <dbReference type="EMBL" id="OAY66774.1"/>
    </source>
</evidence>
<protein>
    <submittedName>
        <fullName evidence="2">Uncharacterized protein</fullName>
    </submittedName>
</protein>
<dbReference type="AlphaFoldDB" id="A0A199UPU5"/>
<dbReference type="Proteomes" id="UP000092600">
    <property type="component" value="Unassembled WGS sequence"/>
</dbReference>
<reference evidence="2 3" key="1">
    <citation type="journal article" date="2016" name="DNA Res.">
        <title>The draft genome of MD-2 pineapple using hybrid error correction of long reads.</title>
        <authorList>
            <person name="Redwan R.M."/>
            <person name="Saidin A."/>
            <person name="Kumar S.V."/>
        </authorList>
    </citation>
    <scope>NUCLEOTIDE SEQUENCE [LARGE SCALE GENOMIC DNA]</scope>
    <source>
        <strain evidence="3">cv. MD2</strain>
        <tissue evidence="2">Leaf</tissue>
    </source>
</reference>
<proteinExistence type="predicted"/>
<keyword evidence="1" id="KW-0472">Membrane</keyword>
<accession>A0A199UPU5</accession>
<keyword evidence="1" id="KW-1133">Transmembrane helix</keyword>
<evidence type="ECO:0000256" key="1">
    <source>
        <dbReference type="SAM" id="Phobius"/>
    </source>
</evidence>
<comment type="caution">
    <text evidence="2">The sequence shown here is derived from an EMBL/GenBank/DDBJ whole genome shotgun (WGS) entry which is preliminary data.</text>
</comment>
<sequence length="90" mass="10267">MIMVKKLSRLYPWFRDCGEYSNKTVGTVNTAVGCCGMAYSDSKKHSPIIYTHNQDQNRFKLSHCLLFLSLVVAHICFLQLFAFPTTTLCL</sequence>
<feature type="transmembrane region" description="Helical" evidence="1">
    <location>
        <begin position="64"/>
        <end position="83"/>
    </location>
</feature>
<organism evidence="2 3">
    <name type="scientific">Ananas comosus</name>
    <name type="common">Pineapple</name>
    <name type="synonym">Ananas ananas</name>
    <dbReference type="NCBI Taxonomy" id="4615"/>
    <lineage>
        <taxon>Eukaryota</taxon>
        <taxon>Viridiplantae</taxon>
        <taxon>Streptophyta</taxon>
        <taxon>Embryophyta</taxon>
        <taxon>Tracheophyta</taxon>
        <taxon>Spermatophyta</taxon>
        <taxon>Magnoliopsida</taxon>
        <taxon>Liliopsida</taxon>
        <taxon>Poales</taxon>
        <taxon>Bromeliaceae</taxon>
        <taxon>Bromelioideae</taxon>
        <taxon>Ananas</taxon>
    </lineage>
</organism>
<gene>
    <name evidence="2" type="ORF">ACMD2_26851</name>
</gene>